<dbReference type="Gene3D" id="2.10.250.10">
    <property type="entry name" value="Calreticulin/calnexin, P domain"/>
    <property type="match status" value="1"/>
</dbReference>
<feature type="transmembrane region" description="Helical" evidence="8">
    <location>
        <begin position="475"/>
        <end position="497"/>
    </location>
</feature>
<comment type="subcellular location">
    <subcellularLocation>
        <location evidence="1">Endoplasmic reticulum membrane</location>
        <topology evidence="1">Single-pass membrane protein</topology>
    </subcellularLocation>
</comment>
<feature type="region of interest" description="Disordered" evidence="9">
    <location>
        <begin position="221"/>
        <end position="330"/>
    </location>
</feature>
<dbReference type="InterPro" id="IPR013320">
    <property type="entry name" value="ConA-like_dom_sf"/>
</dbReference>
<keyword evidence="5 8" id="KW-1133">Transmembrane helix</keyword>
<evidence type="ECO:0000256" key="1">
    <source>
        <dbReference type="ARBA" id="ARBA00004389"/>
    </source>
</evidence>
<evidence type="ECO:0000313" key="10">
    <source>
        <dbReference type="EMBL" id="KAK9768685.1"/>
    </source>
</evidence>
<dbReference type="SUPFAM" id="SSF63887">
    <property type="entry name" value="P-domain of calnexin/calreticulin"/>
    <property type="match status" value="1"/>
</dbReference>
<feature type="region of interest" description="Disordered" evidence="9">
    <location>
        <begin position="500"/>
        <end position="546"/>
    </location>
</feature>
<name>A0ABR2X4H7_9FUNG</name>
<dbReference type="EMBL" id="JASJQH010000009">
    <property type="protein sequence ID" value="KAK9768685.1"/>
    <property type="molecule type" value="Genomic_DNA"/>
</dbReference>
<evidence type="ECO:0008006" key="12">
    <source>
        <dbReference type="Google" id="ProtNLM"/>
    </source>
</evidence>
<dbReference type="Pfam" id="PF00262">
    <property type="entry name" value="Calreticulin"/>
    <property type="match status" value="1"/>
</dbReference>
<dbReference type="InterPro" id="IPR001580">
    <property type="entry name" value="Calret/calnex"/>
</dbReference>
<dbReference type="Gene3D" id="2.60.120.200">
    <property type="match status" value="1"/>
</dbReference>
<sequence length="546" mass="61444">MTRPRPLSLLLLASLAGSLVLAEELPRPEFKPLDIEAPFWEQFTSGWNKRWQPSEAVKNEEFRYNGQWKVEEPTVYPGLAGDEGLVVKSAASHHAISASFDKALENKDKALVVQYEVKLQNGLECGGAYLKLLTQSDQGIKYKEFDDKTPYTIMFGPDKCGATNKVHFIFRHKNPISGEYEEKHLTGAPISRVSKLSTLYTLVVRPDNTYEIKINDHTENKGNLLENFEPAVNPPKEIDDPEDKKPSDWIDDPKIADPEAKKPADWDEEAPMEIVDEDAKKPEDWYENEPESIPDPEAEKPEDWDEEEDGEWISPQVPNPKCENSAGCGPWTKPMKRNPAYKGKWYPQMIDNPAYKGEWAPRKIPNPNYFEDTHPSYFEPISGIGFELWTMQNDILFDNIYIGHSEDEAHKIATETWAVKNAIEKAAEEKDAPKPDLNADEPTTEEPVKFVTHHVNKFIAAAKVDPVAAAREMPYVAGAIAGVASILVALIFSLFSSSPAPVAPHKKTDAPNSEEKSSDEDVVKGEKSTVNRRSAKKAEEEEEEEE</sequence>
<dbReference type="PROSITE" id="PS00803">
    <property type="entry name" value="CALRETICULIN_1"/>
    <property type="match status" value="1"/>
</dbReference>
<gene>
    <name evidence="10" type="ORF">K7432_000517</name>
</gene>
<dbReference type="PRINTS" id="PR00626">
    <property type="entry name" value="CALRETICULIN"/>
</dbReference>
<proteinExistence type="inferred from homology"/>
<feature type="signal peptide" evidence="8">
    <location>
        <begin position="1"/>
        <end position="22"/>
    </location>
</feature>
<comment type="caution">
    <text evidence="10">The sequence shown here is derived from an EMBL/GenBank/DDBJ whole genome shotgun (WGS) entry which is preliminary data.</text>
</comment>
<dbReference type="PROSITE" id="PS00804">
    <property type="entry name" value="CALRETICULIN_2"/>
    <property type="match status" value="1"/>
</dbReference>
<keyword evidence="11" id="KW-1185">Reference proteome</keyword>
<evidence type="ECO:0000256" key="3">
    <source>
        <dbReference type="ARBA" id="ARBA00022692"/>
    </source>
</evidence>
<reference evidence="10 11" key="1">
    <citation type="submission" date="2023-04" db="EMBL/GenBank/DDBJ databases">
        <title>Genome of Basidiobolus ranarum AG-B5.</title>
        <authorList>
            <person name="Stajich J.E."/>
            <person name="Carter-House D."/>
            <person name="Gryganskyi A."/>
        </authorList>
    </citation>
    <scope>NUCLEOTIDE SEQUENCE [LARGE SCALE GENOMIC DNA]</scope>
    <source>
        <strain evidence="10 11">AG-B5</strain>
    </source>
</reference>
<keyword evidence="4 8" id="KW-0256">Endoplasmic reticulum</keyword>
<keyword evidence="6 8" id="KW-0472">Membrane</keyword>
<feature type="compositionally biased region" description="Acidic residues" evidence="9">
    <location>
        <begin position="266"/>
        <end position="276"/>
    </location>
</feature>
<evidence type="ECO:0000256" key="8">
    <source>
        <dbReference type="RuleBase" id="RU362126"/>
    </source>
</evidence>
<dbReference type="PANTHER" id="PTHR11073">
    <property type="entry name" value="CALRETICULIN AND CALNEXIN"/>
    <property type="match status" value="1"/>
</dbReference>
<dbReference type="SUPFAM" id="SSF49899">
    <property type="entry name" value="Concanavalin A-like lectins/glucanases"/>
    <property type="match status" value="2"/>
</dbReference>
<dbReference type="PROSITE" id="PS00805">
    <property type="entry name" value="CALRETICULIN_REPEAT"/>
    <property type="match status" value="1"/>
</dbReference>
<protein>
    <recommendedName>
        <fullName evidence="12">Calnexin</fullName>
    </recommendedName>
</protein>
<keyword evidence="8" id="KW-0732">Signal</keyword>
<dbReference type="PANTHER" id="PTHR11073:SF1">
    <property type="entry name" value="CALNEXIN 14D-RELATED"/>
    <property type="match status" value="1"/>
</dbReference>
<keyword evidence="7 8" id="KW-0143">Chaperone</keyword>
<evidence type="ECO:0000256" key="2">
    <source>
        <dbReference type="ARBA" id="ARBA00010983"/>
    </source>
</evidence>
<accession>A0ABR2X4H7</accession>
<organism evidence="10 11">
    <name type="scientific">Basidiobolus ranarum</name>
    <dbReference type="NCBI Taxonomy" id="34480"/>
    <lineage>
        <taxon>Eukaryota</taxon>
        <taxon>Fungi</taxon>
        <taxon>Fungi incertae sedis</taxon>
        <taxon>Zoopagomycota</taxon>
        <taxon>Entomophthoromycotina</taxon>
        <taxon>Basidiobolomycetes</taxon>
        <taxon>Basidiobolales</taxon>
        <taxon>Basidiobolaceae</taxon>
        <taxon>Basidiobolus</taxon>
    </lineage>
</organism>
<feature type="compositionally biased region" description="Acidic residues" evidence="9">
    <location>
        <begin position="285"/>
        <end position="311"/>
    </location>
</feature>
<evidence type="ECO:0000256" key="6">
    <source>
        <dbReference type="ARBA" id="ARBA00023136"/>
    </source>
</evidence>
<evidence type="ECO:0000256" key="5">
    <source>
        <dbReference type="ARBA" id="ARBA00022989"/>
    </source>
</evidence>
<feature type="compositionally biased region" description="Basic and acidic residues" evidence="9">
    <location>
        <begin position="236"/>
        <end position="265"/>
    </location>
</feature>
<evidence type="ECO:0000313" key="11">
    <source>
        <dbReference type="Proteomes" id="UP001479436"/>
    </source>
</evidence>
<comment type="similarity">
    <text evidence="2 8">Belongs to the calreticulin family.</text>
</comment>
<dbReference type="InterPro" id="IPR009033">
    <property type="entry name" value="Calreticulin/calnexin_P_dom_sf"/>
</dbReference>
<feature type="chain" id="PRO_5044993037" description="Calnexin" evidence="8">
    <location>
        <begin position="23"/>
        <end position="546"/>
    </location>
</feature>
<evidence type="ECO:0000256" key="7">
    <source>
        <dbReference type="ARBA" id="ARBA00023186"/>
    </source>
</evidence>
<dbReference type="InterPro" id="IPR018124">
    <property type="entry name" value="Calret/calnex_CS"/>
</dbReference>
<feature type="compositionally biased region" description="Basic and acidic residues" evidence="9">
    <location>
        <begin position="506"/>
        <end position="529"/>
    </location>
</feature>
<dbReference type="Proteomes" id="UP001479436">
    <property type="component" value="Unassembled WGS sequence"/>
</dbReference>
<evidence type="ECO:0000256" key="9">
    <source>
        <dbReference type="SAM" id="MobiDB-lite"/>
    </source>
</evidence>
<evidence type="ECO:0000256" key="4">
    <source>
        <dbReference type="ARBA" id="ARBA00022824"/>
    </source>
</evidence>
<keyword evidence="3 8" id="KW-0812">Transmembrane</keyword>